<feature type="compositionally biased region" description="Low complexity" evidence="2">
    <location>
        <begin position="10"/>
        <end position="24"/>
    </location>
</feature>
<evidence type="ECO:0000256" key="2">
    <source>
        <dbReference type="SAM" id="MobiDB-lite"/>
    </source>
</evidence>
<keyword evidence="4" id="KW-1185">Reference proteome</keyword>
<comment type="caution">
    <text evidence="3">The sequence shown here is derived from an EMBL/GenBank/DDBJ whole genome shotgun (WGS) entry which is preliminary data.</text>
</comment>
<evidence type="ECO:0000256" key="1">
    <source>
        <dbReference type="SAM" id="Coils"/>
    </source>
</evidence>
<name>A0A9D4TW66_CHLVU</name>
<feature type="region of interest" description="Disordered" evidence="2">
    <location>
        <begin position="2412"/>
        <end position="2440"/>
    </location>
</feature>
<feature type="region of interest" description="Disordered" evidence="2">
    <location>
        <begin position="1718"/>
        <end position="1739"/>
    </location>
</feature>
<feature type="region of interest" description="Disordered" evidence="2">
    <location>
        <begin position="1760"/>
        <end position="1791"/>
    </location>
</feature>
<reference evidence="3" key="1">
    <citation type="journal article" date="2019" name="Plant J.">
        <title>Chlorella vulgaris genome assembly and annotation reveals the molecular basis for metabolic acclimation to high light conditions.</title>
        <authorList>
            <person name="Cecchin M."/>
            <person name="Marcolungo L."/>
            <person name="Rossato M."/>
            <person name="Girolomoni L."/>
            <person name="Cosentino E."/>
            <person name="Cuine S."/>
            <person name="Li-Beisson Y."/>
            <person name="Delledonne M."/>
            <person name="Ballottari M."/>
        </authorList>
    </citation>
    <scope>NUCLEOTIDE SEQUENCE</scope>
    <source>
        <strain evidence="3">211/11P</strain>
    </source>
</reference>
<feature type="region of interest" description="Disordered" evidence="2">
    <location>
        <begin position="1"/>
        <end position="25"/>
    </location>
</feature>
<dbReference type="Proteomes" id="UP001055712">
    <property type="component" value="Unassembled WGS sequence"/>
</dbReference>
<feature type="coiled-coil region" evidence="1">
    <location>
        <begin position="772"/>
        <end position="816"/>
    </location>
</feature>
<feature type="coiled-coil region" evidence="1">
    <location>
        <begin position="848"/>
        <end position="1294"/>
    </location>
</feature>
<feature type="region of interest" description="Disordered" evidence="2">
    <location>
        <begin position="1999"/>
        <end position="2022"/>
    </location>
</feature>
<evidence type="ECO:0000313" key="3">
    <source>
        <dbReference type="EMBL" id="KAI3436271.1"/>
    </source>
</evidence>
<feature type="compositionally biased region" description="Low complexity" evidence="2">
    <location>
        <begin position="505"/>
        <end position="527"/>
    </location>
</feature>
<protein>
    <submittedName>
        <fullName evidence="3">Uncharacterized protein</fullName>
    </submittedName>
</protein>
<dbReference type="PANTHER" id="PTHR18937">
    <property type="entry name" value="STRUCTURAL MAINTENANCE OF CHROMOSOMES SMC FAMILY MEMBER"/>
    <property type="match status" value="1"/>
</dbReference>
<feature type="region of interest" description="Disordered" evidence="2">
    <location>
        <begin position="2243"/>
        <end position="2275"/>
    </location>
</feature>
<feature type="region of interest" description="Disordered" evidence="2">
    <location>
        <begin position="2314"/>
        <end position="2333"/>
    </location>
</feature>
<feature type="compositionally biased region" description="Basic and acidic residues" evidence="2">
    <location>
        <begin position="2243"/>
        <end position="2255"/>
    </location>
</feature>
<feature type="region of interest" description="Disordered" evidence="2">
    <location>
        <begin position="360"/>
        <end position="396"/>
    </location>
</feature>
<feature type="coiled-coil region" evidence="1">
    <location>
        <begin position="1319"/>
        <end position="1472"/>
    </location>
</feature>
<feature type="compositionally biased region" description="Low complexity" evidence="2">
    <location>
        <begin position="1729"/>
        <end position="1738"/>
    </location>
</feature>
<evidence type="ECO:0000313" key="4">
    <source>
        <dbReference type="Proteomes" id="UP001055712"/>
    </source>
</evidence>
<feature type="region of interest" description="Disordered" evidence="2">
    <location>
        <begin position="481"/>
        <end position="533"/>
    </location>
</feature>
<proteinExistence type="predicted"/>
<keyword evidence="1" id="KW-0175">Coiled coil</keyword>
<accession>A0A9D4TW66</accession>
<feature type="compositionally biased region" description="Polar residues" evidence="2">
    <location>
        <begin position="69"/>
        <end position="79"/>
    </location>
</feature>
<dbReference type="OrthoDB" id="516007at2759"/>
<reference evidence="3" key="2">
    <citation type="submission" date="2020-11" db="EMBL/GenBank/DDBJ databases">
        <authorList>
            <person name="Cecchin M."/>
            <person name="Marcolungo L."/>
            <person name="Rossato M."/>
            <person name="Girolomoni L."/>
            <person name="Cosentino E."/>
            <person name="Cuine S."/>
            <person name="Li-Beisson Y."/>
            <person name="Delledonne M."/>
            <person name="Ballottari M."/>
        </authorList>
    </citation>
    <scope>NUCLEOTIDE SEQUENCE</scope>
    <source>
        <strain evidence="3">211/11P</strain>
        <tissue evidence="3">Whole cell</tissue>
    </source>
</reference>
<feature type="region of interest" description="Disordered" evidence="2">
    <location>
        <begin position="60"/>
        <end position="89"/>
    </location>
</feature>
<feature type="coiled-coil region" evidence="1">
    <location>
        <begin position="453"/>
        <end position="480"/>
    </location>
</feature>
<organism evidence="3 4">
    <name type="scientific">Chlorella vulgaris</name>
    <name type="common">Green alga</name>
    <dbReference type="NCBI Taxonomy" id="3077"/>
    <lineage>
        <taxon>Eukaryota</taxon>
        <taxon>Viridiplantae</taxon>
        <taxon>Chlorophyta</taxon>
        <taxon>core chlorophytes</taxon>
        <taxon>Trebouxiophyceae</taxon>
        <taxon>Chlorellales</taxon>
        <taxon>Chlorellaceae</taxon>
        <taxon>Chlorella clade</taxon>
        <taxon>Chlorella</taxon>
    </lineage>
</organism>
<gene>
    <name evidence="3" type="ORF">D9Q98_002324</name>
</gene>
<feature type="compositionally biased region" description="Polar residues" evidence="2">
    <location>
        <begin position="2002"/>
        <end position="2018"/>
    </location>
</feature>
<dbReference type="EMBL" id="SIDB01000002">
    <property type="protein sequence ID" value="KAI3436271.1"/>
    <property type="molecule type" value="Genomic_DNA"/>
</dbReference>
<feature type="coiled-coil region" evidence="1">
    <location>
        <begin position="166"/>
        <end position="281"/>
    </location>
</feature>
<dbReference type="SUPFAM" id="SSF57997">
    <property type="entry name" value="Tropomyosin"/>
    <property type="match status" value="1"/>
</dbReference>
<sequence length="2440" mass="259551">MAARERQPLASVGSANSGAWSAAAPFGSPAKLELGEQAQDSISPGSVAQNAARVIEALEAESPPEHSRSQNQWAEQPSHNALAVVPASSSPQPAVDTLLIRRLASDVAADADVVAAWEQAEALRQQLRHKDADLQSALEALAAAQAGGSIPSFMVQHQESGGRQLARFLKDQLAMRDEELAAAQDEAARLRQQLSRCDEELAASKQGVELTQAAVADAQAEAAMLRGQQAVLQQELAAAKSRAEEEAEAANYVRLETEEARREAAAQVQQLRSELWALEARANLASYGTPGDSGWQEHEGSISLQQPGTAYHSVGDADDPAVDGPAAAAVAAQGRGAEEVADDDGNEGEVEDVFSSPMMSHLRAASSSPEQPKHQQTHSPAQMHAQVHADDADSAAGGATHCLGGFQFHSRLAPHGGSGRAAAVAADDGASSGGESEVTVSEAAVVARTLTRASALQKDREHLRQQVSDLSFELRDLKGKQKQVAQHMQAAHEEGAGSAPGGAAGTARGQPLRRPLQQQGQARQRAAGAGGEAGGDVALAEQCRLALVEERHLRSEVEMLNRKCEKGNEMLLKANHAMKILHYKLQKERKAVGRLQDEKCTLQAQLLSGGGGGSGDPRQLAALLQELQAGRSRIEGLLEEKASLAARLESVATGGRSSSREQREAAAATLAVLQQQQEAASAALREELGAERARSAAAQEERAVLEGRLQEAMGRLSAAEQISGHLDQMNAYLQEERQRCQQLASLLGREQQGSESQAAEVGRLSALAHQSIDDVMAAREAAQQERSRAEQLLREKALLDGKVEALQETLQRLEKSDDVLLRLTEDKATLQGQLRDSQAAAERSAASAEARSRQAAELEATCQELRGQLDAAVAQHDVAHTAVEGAADQLQSLTASHEGLERQLAATAADLEAAQAEAAQRAQQARQLEQQAAALEAELRQGLQQRDAALSQLQDLHRQLGAAQQEAAAQHQVAADRQRRLEAAAAEQEGLVSQLRGLEARNSNLTQNLKALEAECEAVQQLGSSVDHTNQTLVDNMCDMSGLVDAVQALQQRNRLLQQDLDTLKGRYAELHSKHEAQADLLHTTEEQRAAVSQQHKDLQVAHEALQEEASSLQSQLSVAQAQRDQAAQQHKAAEQELGGLLERCSVAEASLADSRRLAELAAEQHKQADASVADLQQQLGEACQQAAAGAEEAQELARQRDELQGQLAAMKKAQSVAEGKLVLSRQREAHFKEASKQLKVLQGELKSFVAESQLHRQRCDAAEQRCEELETRCLDLEQQAQRTGEQLAAADQERELASARQVVLQEQLDASRLCVAQLEAQQGAFQSVQQRVNELESEQHTAAEWFDALTAELTDKTDQLAALEAKLTAAGEQQAEAASQHATAAAQLAEMKQQVDKLVAGKEQAEAAHSELSGVLESAQRQLAEAQELLSQRQQELDGAEGVAAEVSVQLVLMQASREAAEAALAEAQQAACAAQHTSGELHQQLAATQASSAATQAEQLQRIEQLHQGLFMMAAVHVSAVRQFHAAATAASQQQDAAMAAVQEEHEAALDAMAQQQAAAASEANQQRQQQAAALDASVADLRARLEAADAAHQAAMGQCLEVQAELAGKAELAADFERQLAEASAQRDVASAARDAAESRHQQAVADVAAHRRHAELADEQCTVLREQLLFLQDQLQSESAAADVLKAGVAAAKADSSSLQQQLAAAQQAAAGAADEQQRLHEALESAGEAQQAAQRREAELRLELAASAAAAQQAQQAAEQAQQEAERGVEQSSQAGRQADQLRQQLEVEEERRRALEQRLDSAWAEREQLLAKAQIHDGLESLSSRLESQLDLLRQIALDAPVAPTAAETWAADSSASQPLALRPKQLSEVLEKLQAATQQVWSFLEERLSAGSTSAHSGGGGASTESSRSNRYMAQLEARQVQLTTQLSAARQEQGEAATRLAAAQTSIATLQAAVQRLAAAGGGTAGMLADMALLGPASPEPSGGLWATAGACARQQQQPSDGGAASQHSGVDSGASWRQEKRLLKSICKLALAVTMDHVAGRHEAAALAAELDPLMDGHAATLHLLGLQKVWASLRTLALFGGSSGRAAQQQQPAAAVSEQPQLPREVWALQQRALQYKSRCKELKATVVAMEGAAARWQAQAGDIEQSMTTLRFRLTDLLGEVLWALEDYSGGAGADGSNAAAWEDPAGTGQLAHLVEQLAKGLRRILRKYSTLSGHVFVQSDDDAHQQYVHQRQYEQHQYTHDFSQHPGQGSPAKHGHYEQRQRAGIHRNEWQEVSSAGGLSGDGGAVASQASSWAIGAGRQHARGSFSASDPSSGCGGATASEAMAEAGRKAASIAAKLDGLLTPQSRAAVHGAGAPTGAWKSRFAPEGAAGQAGRGTHDVGEDYQYPGCSDLQATYASPRQQQLWQVPAGDPEEVPLLTPFKPSSPPF</sequence>
<feature type="coiled-coil region" evidence="1">
    <location>
        <begin position="1541"/>
        <end position="1643"/>
    </location>
</feature>